<evidence type="ECO:0000313" key="2">
    <source>
        <dbReference type="EMBL" id="CAH2223704.1"/>
    </source>
</evidence>
<dbReference type="Proteomes" id="UP001295444">
    <property type="component" value="Chromosome 01"/>
</dbReference>
<accession>A0AAD1R4I0</accession>
<feature type="region of interest" description="Disordered" evidence="1">
    <location>
        <begin position="27"/>
        <end position="71"/>
    </location>
</feature>
<dbReference type="AlphaFoldDB" id="A0AAD1R4I0"/>
<proteinExistence type="predicted"/>
<protein>
    <submittedName>
        <fullName evidence="2">Uncharacterized protein</fullName>
    </submittedName>
</protein>
<keyword evidence="3" id="KW-1185">Reference proteome</keyword>
<gene>
    <name evidence="2" type="ORF">PECUL_23A010562</name>
</gene>
<reference evidence="2" key="1">
    <citation type="submission" date="2022-03" db="EMBL/GenBank/DDBJ databases">
        <authorList>
            <person name="Alioto T."/>
            <person name="Alioto T."/>
            <person name="Gomez Garrido J."/>
        </authorList>
    </citation>
    <scope>NUCLEOTIDE SEQUENCE</scope>
</reference>
<dbReference type="EMBL" id="OW240912">
    <property type="protein sequence ID" value="CAH2223704.1"/>
    <property type="molecule type" value="Genomic_DNA"/>
</dbReference>
<evidence type="ECO:0000313" key="3">
    <source>
        <dbReference type="Proteomes" id="UP001295444"/>
    </source>
</evidence>
<sequence length="108" mass="11676">MLLNQIINTILGRGPARKSYLLAGYAARNPTHNPEPPQACNPTDQRGRNPANATKVCPRLREPDRGKSGRPYLAYKSQHATCLHQGATDSFLPGGTMNGLLRHTCGVG</sequence>
<name>A0AAD1R4I0_PELCU</name>
<organism evidence="2 3">
    <name type="scientific">Pelobates cultripes</name>
    <name type="common">Western spadefoot toad</name>
    <dbReference type="NCBI Taxonomy" id="61616"/>
    <lineage>
        <taxon>Eukaryota</taxon>
        <taxon>Metazoa</taxon>
        <taxon>Chordata</taxon>
        <taxon>Craniata</taxon>
        <taxon>Vertebrata</taxon>
        <taxon>Euteleostomi</taxon>
        <taxon>Amphibia</taxon>
        <taxon>Batrachia</taxon>
        <taxon>Anura</taxon>
        <taxon>Pelobatoidea</taxon>
        <taxon>Pelobatidae</taxon>
        <taxon>Pelobates</taxon>
    </lineage>
</organism>
<evidence type="ECO:0000256" key="1">
    <source>
        <dbReference type="SAM" id="MobiDB-lite"/>
    </source>
</evidence>